<sequence length="55" mass="6219">MLVVGEVGVGLAKEFPVMEEDMEQEKHVLYTLPGFLATPWWISGQLLEKKLGNLF</sequence>
<reference evidence="1 2" key="1">
    <citation type="journal article" date="2019" name="Genome Biol. Evol.">
        <title>Insights into the evolution of the New World diploid cottons (Gossypium, subgenus Houzingenia) based on genome sequencing.</title>
        <authorList>
            <person name="Grover C.E."/>
            <person name="Arick M.A. 2nd"/>
            <person name="Thrash A."/>
            <person name="Conover J.L."/>
            <person name="Sanders W.S."/>
            <person name="Peterson D.G."/>
            <person name="Frelichowski J.E."/>
            <person name="Scheffler J.A."/>
            <person name="Scheffler B.E."/>
            <person name="Wendel J.F."/>
        </authorList>
    </citation>
    <scope>NUCLEOTIDE SEQUENCE [LARGE SCALE GENOMIC DNA]</scope>
    <source>
        <strain evidence="1">157</strain>
        <tissue evidence="1">Leaf</tissue>
    </source>
</reference>
<keyword evidence="2" id="KW-1185">Reference proteome</keyword>
<dbReference type="EMBL" id="JABEZX010000013">
    <property type="protein sequence ID" value="MBA0574259.1"/>
    <property type="molecule type" value="Genomic_DNA"/>
</dbReference>
<dbReference type="AlphaFoldDB" id="A0A7J8NBF2"/>
<comment type="caution">
    <text evidence="1">The sequence shown here is derived from an EMBL/GenBank/DDBJ whole genome shotgun (WGS) entry which is preliminary data.</text>
</comment>
<name>A0A7J8NBF2_9ROSI</name>
<evidence type="ECO:0000313" key="2">
    <source>
        <dbReference type="Proteomes" id="UP000593572"/>
    </source>
</evidence>
<protein>
    <submittedName>
        <fullName evidence="1">Uncharacterized protein</fullName>
    </submittedName>
</protein>
<accession>A0A7J8NBF2</accession>
<evidence type="ECO:0000313" key="1">
    <source>
        <dbReference type="EMBL" id="MBA0574259.1"/>
    </source>
</evidence>
<dbReference type="Proteomes" id="UP000593572">
    <property type="component" value="Unassembled WGS sequence"/>
</dbReference>
<organism evidence="1 2">
    <name type="scientific">Gossypium lobatum</name>
    <dbReference type="NCBI Taxonomy" id="34289"/>
    <lineage>
        <taxon>Eukaryota</taxon>
        <taxon>Viridiplantae</taxon>
        <taxon>Streptophyta</taxon>
        <taxon>Embryophyta</taxon>
        <taxon>Tracheophyta</taxon>
        <taxon>Spermatophyta</taxon>
        <taxon>Magnoliopsida</taxon>
        <taxon>eudicotyledons</taxon>
        <taxon>Gunneridae</taxon>
        <taxon>Pentapetalae</taxon>
        <taxon>rosids</taxon>
        <taxon>malvids</taxon>
        <taxon>Malvales</taxon>
        <taxon>Malvaceae</taxon>
        <taxon>Malvoideae</taxon>
        <taxon>Gossypium</taxon>
    </lineage>
</organism>
<proteinExistence type="predicted"/>
<gene>
    <name evidence="1" type="ORF">Golob_001486</name>
</gene>